<dbReference type="PANTHER" id="PTHR30292">
    <property type="entry name" value="UNCHARACTERIZED PROTEIN YBGL-RELATED"/>
    <property type="match status" value="1"/>
</dbReference>
<evidence type="ECO:0000313" key="2">
    <source>
        <dbReference type="Proteomes" id="UP001158045"/>
    </source>
</evidence>
<dbReference type="Proteomes" id="UP001158045">
    <property type="component" value="Unassembled WGS sequence"/>
</dbReference>
<dbReference type="EMBL" id="JARYZI010000003">
    <property type="protein sequence ID" value="MDH8677558.1"/>
    <property type="molecule type" value="Genomic_DNA"/>
</dbReference>
<dbReference type="PANTHER" id="PTHR30292:SF0">
    <property type="entry name" value="5-OXOPROLINASE SUBUNIT A"/>
    <property type="match status" value="1"/>
</dbReference>
<dbReference type="RefSeq" id="WP_281093380.1">
    <property type="nucleotide sequence ID" value="NZ_JARYZI010000003.1"/>
</dbReference>
<gene>
    <name evidence="1" type="ORF">QE109_05340</name>
</gene>
<dbReference type="Gene3D" id="3.20.20.370">
    <property type="entry name" value="Glycoside hydrolase/deacetylase"/>
    <property type="match status" value="1"/>
</dbReference>
<dbReference type="InterPro" id="IPR005501">
    <property type="entry name" value="LamB/YcsF/PxpA-like"/>
</dbReference>
<dbReference type="Pfam" id="PF03746">
    <property type="entry name" value="LamB_YcsF"/>
    <property type="match status" value="1"/>
</dbReference>
<dbReference type="GO" id="GO:0017168">
    <property type="term" value="F:5-oxoprolinase (ATP-hydrolyzing) activity"/>
    <property type="evidence" value="ECO:0007669"/>
    <property type="project" value="UniProtKB-EC"/>
</dbReference>
<dbReference type="CDD" id="cd10787">
    <property type="entry name" value="LamB_YcsF_like"/>
    <property type="match status" value="1"/>
</dbReference>
<name>A0ABT6NAW4_9FIRM</name>
<keyword evidence="1" id="KW-0378">Hydrolase</keyword>
<protein>
    <submittedName>
        <fullName evidence="1">5-oxoprolinase subunit PxpA</fullName>
        <ecNumber evidence="1">3.5.2.9</ecNumber>
    </submittedName>
</protein>
<dbReference type="NCBIfam" id="NF003814">
    <property type="entry name" value="PRK05406.1-3"/>
    <property type="match status" value="1"/>
</dbReference>
<organism evidence="1 2">
    <name type="scientific">Fusibacter bizertensis</name>
    <dbReference type="NCBI Taxonomy" id="1488331"/>
    <lineage>
        <taxon>Bacteria</taxon>
        <taxon>Bacillati</taxon>
        <taxon>Bacillota</taxon>
        <taxon>Clostridia</taxon>
        <taxon>Eubacteriales</taxon>
        <taxon>Eubacteriales Family XII. Incertae Sedis</taxon>
        <taxon>Fusibacter</taxon>
    </lineage>
</organism>
<reference evidence="1 2" key="1">
    <citation type="submission" date="2023-04" db="EMBL/GenBank/DDBJ databases">
        <title>Fusibacter bizertensis strain WBS, isolated from littoral bottom sediments of the Arctic seas - biochemical and genomic analysis.</title>
        <authorList>
            <person name="Brioukhanov A.L."/>
        </authorList>
    </citation>
    <scope>NUCLEOTIDE SEQUENCE [LARGE SCALE GENOMIC DNA]</scope>
    <source>
        <strain evidence="1 2">WBS</strain>
    </source>
</reference>
<dbReference type="SUPFAM" id="SSF88713">
    <property type="entry name" value="Glycoside hydrolase/deacetylase"/>
    <property type="match status" value="1"/>
</dbReference>
<dbReference type="NCBIfam" id="NF003816">
    <property type="entry name" value="PRK05406.1-5"/>
    <property type="match status" value="1"/>
</dbReference>
<comment type="caution">
    <text evidence="1">The sequence shown here is derived from an EMBL/GenBank/DDBJ whole genome shotgun (WGS) entry which is preliminary data.</text>
</comment>
<proteinExistence type="predicted"/>
<accession>A0ABT6NAW4</accession>
<keyword evidence="2" id="KW-1185">Reference proteome</keyword>
<sequence length="251" mass="27636">MFKVDLNADVGESYGDFIVGEDDRLIPIITSANIACGLHAGDYKIMDHTVKLCKKYGVKIGAHIGFNDIFGFGRRSFPIDSNELEMLISYQLGALMGVCKINDAEINHVKLHGALYNIVANDLNLSRTLILTVRRFDASIKIYGLSRSETEKAAFLLDHPFYAEVFSDRAYQSDGQLVSRNKNNALINDAEIIVKRMIHLIKTGQISAENGDMITLKADTICIHGDQIGAAVKADKLKSALVESGIEVKSE</sequence>
<evidence type="ECO:0000313" key="1">
    <source>
        <dbReference type="EMBL" id="MDH8677558.1"/>
    </source>
</evidence>
<dbReference type="InterPro" id="IPR011330">
    <property type="entry name" value="Glyco_hydro/deAcase_b/a-brl"/>
</dbReference>
<dbReference type="EC" id="3.5.2.9" evidence="1"/>